<dbReference type="Pfam" id="PF00329">
    <property type="entry name" value="Complex1_30kDa"/>
    <property type="match status" value="1"/>
</dbReference>
<reference evidence="3" key="1">
    <citation type="journal article" date="2020" name="mSystems">
        <title>Genome- and Community-Level Interaction Insights into Carbon Utilization and Element Cycling Functions of Hydrothermarchaeota in Hydrothermal Sediment.</title>
        <authorList>
            <person name="Zhou Z."/>
            <person name="Liu Y."/>
            <person name="Xu W."/>
            <person name="Pan J."/>
            <person name="Luo Z.H."/>
            <person name="Li M."/>
        </authorList>
    </citation>
    <scope>NUCLEOTIDE SEQUENCE [LARGE SCALE GENOMIC DNA]</scope>
    <source>
        <strain evidence="3">HyVt-456</strain>
    </source>
</reference>
<dbReference type="GO" id="GO:0008137">
    <property type="term" value="F:NADH dehydrogenase (ubiquinone) activity"/>
    <property type="evidence" value="ECO:0007669"/>
    <property type="project" value="InterPro"/>
</dbReference>
<dbReference type="Proteomes" id="UP000886005">
    <property type="component" value="Unassembled WGS sequence"/>
</dbReference>
<dbReference type="PANTHER" id="PTHR10884">
    <property type="entry name" value="NADH DEHYDROGENASE UBIQUINONE IRON-SULFUR PROTEIN 3"/>
    <property type="match status" value="1"/>
</dbReference>
<evidence type="ECO:0000259" key="2">
    <source>
        <dbReference type="Pfam" id="PF00329"/>
    </source>
</evidence>
<protein>
    <submittedName>
        <fullName evidence="3">NADH-quinone oxidoreductase subunit C</fullName>
    </submittedName>
</protein>
<dbReference type="EMBL" id="DRLD01000072">
    <property type="protein sequence ID" value="HED09614.1"/>
    <property type="molecule type" value="Genomic_DNA"/>
</dbReference>
<dbReference type="Gene3D" id="3.30.460.80">
    <property type="entry name" value="NADH:ubiquinone oxidoreductase, 30kDa subunit"/>
    <property type="match status" value="1"/>
</dbReference>
<comment type="similarity">
    <text evidence="1">Belongs to the complex I 30 kDa subunit family.</text>
</comment>
<comment type="caution">
    <text evidence="3">The sequence shown here is derived from an EMBL/GenBank/DDBJ whole genome shotgun (WGS) entry which is preliminary data.</text>
</comment>
<dbReference type="PANTHER" id="PTHR10884:SF14">
    <property type="entry name" value="NADH DEHYDROGENASE [UBIQUINONE] IRON-SULFUR PROTEIN 3, MITOCHONDRIAL"/>
    <property type="match status" value="1"/>
</dbReference>
<evidence type="ECO:0000256" key="1">
    <source>
        <dbReference type="ARBA" id="ARBA00007569"/>
    </source>
</evidence>
<dbReference type="InterPro" id="IPR001268">
    <property type="entry name" value="NADH_UbQ_OxRdtase_30kDa_su"/>
</dbReference>
<sequence>MDLILNELENRFGVTNRDERRNDLSFATVGRQTAVEVITWLRDYAGFRHLVMISAVDYPERDSIQLTYLLHNHQTHKDIGLRVVLDRREKTMDSIHHLWAGAQVYQRELREMFGIDFPGSPGVDKPMILEGWREMPPMLKEFDTKKYSEETYFPRPGRFTMEPQTVMENKLYPIETEVKNGIRSIVRDNRSNGGA</sequence>
<evidence type="ECO:0000313" key="3">
    <source>
        <dbReference type="EMBL" id="HED09614.1"/>
    </source>
</evidence>
<dbReference type="AlphaFoldDB" id="A0A7V1LXY1"/>
<accession>A0A7V1LXY1</accession>
<organism evidence="3">
    <name type="scientific">Caldithrix abyssi</name>
    <dbReference type="NCBI Taxonomy" id="187145"/>
    <lineage>
        <taxon>Bacteria</taxon>
        <taxon>Pseudomonadati</taxon>
        <taxon>Calditrichota</taxon>
        <taxon>Calditrichia</taxon>
        <taxon>Calditrichales</taxon>
        <taxon>Calditrichaceae</taxon>
        <taxon>Caldithrix</taxon>
    </lineage>
</organism>
<feature type="domain" description="NADH:ubiquinone oxidoreductase 30kDa subunit" evidence="2">
    <location>
        <begin position="28"/>
        <end position="147"/>
    </location>
</feature>
<dbReference type="SUPFAM" id="SSF143243">
    <property type="entry name" value="Nqo5-like"/>
    <property type="match status" value="1"/>
</dbReference>
<dbReference type="InterPro" id="IPR037232">
    <property type="entry name" value="NADH_quin_OxRdtase_su_C/D-like"/>
</dbReference>
<gene>
    <name evidence="3" type="ORF">ENJ10_02915</name>
</gene>
<proteinExistence type="inferred from homology"/>
<name>A0A7V1LXY1_CALAY</name>